<keyword evidence="8" id="KW-0460">Magnesium</keyword>
<dbReference type="SUPFAM" id="SSF53098">
    <property type="entry name" value="Ribonuclease H-like"/>
    <property type="match status" value="1"/>
</dbReference>
<evidence type="ECO:0000256" key="8">
    <source>
        <dbReference type="ARBA" id="ARBA00022842"/>
    </source>
</evidence>
<protein>
    <recommendedName>
        <fullName evidence="10">ERI1 exoribonuclease 2</fullName>
    </recommendedName>
    <alternativeName>
        <fullName evidence="11">Exonuclease domain-containing protein 1</fullName>
    </alternativeName>
</protein>
<keyword evidence="6" id="KW-0862">Zinc</keyword>
<dbReference type="AlphaFoldDB" id="A0AA97K2Q1"/>
<keyword evidence="4 12" id="KW-0863">Zinc-finger</keyword>
<sequence>MATKRMARQLGILKTSSKSSPGGQSHSGLKLRQEFAYLIIIDFESTCWRESRKHYSQEIIEFPAVLLNTSNGEIESEFHMYVQPQEHPILSEFCTELTGITQNQVDEGVPLPICLSSFSKWIQKLQKEKKIVFDSVQSNAACEGKLCAFVTWSDWDLGVCLQYECKRKQLRKPDILNSWIDLRATYKLFYSRKPQGLNGALQDVGIIFAGRQHSGLDDSRNTARLAWRMICDGCVMKTTKSLDKATPAKNSIARFLSGKPTEGSPVGSNDGTKTSDLDKNRQGEGTAVIKNDTGEEQQEYVPVCVYGSIPITPRYGSKAAGCSHVPSCATPCTGRLGSPFGCLQPSSLGIRTGLSNDPLMANSPAHNAGLVLVSTTLSSVNVSNMDIGTTSDCLSMLADWEDFALIPESQQDQSSECVQFQDDSNNQSSPVSGDRTDMSESDMTKRQSESVAEATPNVERSESVVYKSPNTTIYYKGIAPSKSSNTSVFKLPTAKINTSSLILNGDHLASPSSEAPKRKPSSPQPVPPAKKQPFIIYEDKSASSANSSRSSGSHRVPCGILNSSINQNRSFWCTETRKMTPPLCKCGRRARRLQVSNGGPNHGKAFYCCPVGKQEGNRKGCGYFKWEHTLLKEKCMLPSPTSSTGGLPSPVTILHSSGNIQKKCLALRPSMRT</sequence>
<dbReference type="Gene3D" id="3.30.420.10">
    <property type="entry name" value="Ribonuclease H-like superfamily/Ribonuclease H"/>
    <property type="match status" value="1"/>
</dbReference>
<feature type="region of interest" description="Disordered" evidence="13">
    <location>
        <begin position="502"/>
        <end position="530"/>
    </location>
</feature>
<evidence type="ECO:0000256" key="3">
    <source>
        <dbReference type="ARBA" id="ARBA00022723"/>
    </source>
</evidence>
<evidence type="ECO:0000256" key="10">
    <source>
        <dbReference type="ARBA" id="ARBA00068097"/>
    </source>
</evidence>
<keyword evidence="7" id="KW-0269">Exonuclease</keyword>
<evidence type="ECO:0000256" key="12">
    <source>
        <dbReference type="PROSITE-ProRule" id="PRU01343"/>
    </source>
</evidence>
<proteinExistence type="inferred from homology"/>
<feature type="region of interest" description="Disordered" evidence="13">
    <location>
        <begin position="254"/>
        <end position="283"/>
    </location>
</feature>
<dbReference type="Pfam" id="PF00929">
    <property type="entry name" value="RNase_T"/>
    <property type="match status" value="1"/>
</dbReference>
<comment type="similarity">
    <text evidence="9">Belongs to the ERI2 family.</text>
</comment>
<dbReference type="PROSITE" id="PS51999">
    <property type="entry name" value="ZF_GRF"/>
    <property type="match status" value="1"/>
</dbReference>
<evidence type="ECO:0000259" key="14">
    <source>
        <dbReference type="PROSITE" id="PS51999"/>
    </source>
</evidence>
<dbReference type="InterPro" id="IPR051274">
    <property type="entry name" value="3-5_Exoribonuclease"/>
</dbReference>
<evidence type="ECO:0000256" key="6">
    <source>
        <dbReference type="ARBA" id="ARBA00022833"/>
    </source>
</evidence>
<evidence type="ECO:0000256" key="13">
    <source>
        <dbReference type="SAM" id="MobiDB-lite"/>
    </source>
</evidence>
<keyword evidence="5" id="KW-0378">Hydrolase</keyword>
<dbReference type="GO" id="GO:0003676">
    <property type="term" value="F:nucleic acid binding"/>
    <property type="evidence" value="ECO:0007669"/>
    <property type="project" value="InterPro"/>
</dbReference>
<comment type="cofactor">
    <cofactor evidence="1">
        <name>Mg(2+)</name>
        <dbReference type="ChEBI" id="CHEBI:18420"/>
    </cofactor>
</comment>
<dbReference type="InterPro" id="IPR047201">
    <property type="entry name" value="ERI-1_3'hExo-like"/>
</dbReference>
<keyword evidence="3" id="KW-0479">Metal-binding</keyword>
<evidence type="ECO:0000313" key="16">
    <source>
        <dbReference type="RefSeq" id="XP_054848978.1"/>
    </source>
</evidence>
<name>A0AA97K2Q1_EUBMA</name>
<dbReference type="CTD" id="112479"/>
<feature type="compositionally biased region" description="Basic and acidic residues" evidence="13">
    <location>
        <begin position="434"/>
        <end position="448"/>
    </location>
</feature>
<dbReference type="PANTHER" id="PTHR23044">
    <property type="entry name" value="3'-5' EXONUCLEASE ERI1-RELATED"/>
    <property type="match status" value="1"/>
</dbReference>
<evidence type="ECO:0000313" key="15">
    <source>
        <dbReference type="Proteomes" id="UP001190640"/>
    </source>
</evidence>
<evidence type="ECO:0000256" key="7">
    <source>
        <dbReference type="ARBA" id="ARBA00022839"/>
    </source>
</evidence>
<dbReference type="InterPro" id="IPR036397">
    <property type="entry name" value="RNaseH_sf"/>
</dbReference>
<dbReference type="KEGG" id="emc:129338624"/>
<evidence type="ECO:0000256" key="9">
    <source>
        <dbReference type="ARBA" id="ARBA00038042"/>
    </source>
</evidence>
<dbReference type="SMART" id="SM00479">
    <property type="entry name" value="EXOIII"/>
    <property type="match status" value="1"/>
</dbReference>
<dbReference type="CDD" id="cd06133">
    <property type="entry name" value="ERI-1_3'hExo_like"/>
    <property type="match status" value="1"/>
</dbReference>
<dbReference type="InterPro" id="IPR012337">
    <property type="entry name" value="RNaseH-like_sf"/>
</dbReference>
<dbReference type="GO" id="GO:0008270">
    <property type="term" value="F:zinc ion binding"/>
    <property type="evidence" value="ECO:0007669"/>
    <property type="project" value="UniProtKB-KW"/>
</dbReference>
<keyword evidence="15" id="KW-1185">Reference proteome</keyword>
<evidence type="ECO:0000256" key="4">
    <source>
        <dbReference type="ARBA" id="ARBA00022771"/>
    </source>
</evidence>
<dbReference type="Pfam" id="PF06839">
    <property type="entry name" value="Zn_ribbon_GRF"/>
    <property type="match status" value="1"/>
</dbReference>
<gene>
    <name evidence="16" type="primary">ERI2</name>
</gene>
<dbReference type="GO" id="GO:0000175">
    <property type="term" value="F:3'-5'-RNA exonuclease activity"/>
    <property type="evidence" value="ECO:0007669"/>
    <property type="project" value="InterPro"/>
</dbReference>
<evidence type="ECO:0000256" key="5">
    <source>
        <dbReference type="ARBA" id="ARBA00022801"/>
    </source>
</evidence>
<feature type="domain" description="GRF-type" evidence="14">
    <location>
        <begin position="584"/>
        <end position="630"/>
    </location>
</feature>
<evidence type="ECO:0000256" key="2">
    <source>
        <dbReference type="ARBA" id="ARBA00022722"/>
    </source>
</evidence>
<dbReference type="InterPro" id="IPR010666">
    <property type="entry name" value="Znf_GRF"/>
</dbReference>
<reference evidence="16" key="1">
    <citation type="submission" date="2025-08" db="UniProtKB">
        <authorList>
            <consortium name="RefSeq"/>
        </authorList>
    </citation>
    <scope>IDENTIFICATION</scope>
    <source>
        <tissue evidence="16">Blood</tissue>
    </source>
</reference>
<feature type="compositionally biased region" description="Polar residues" evidence="13">
    <location>
        <begin position="414"/>
        <end position="431"/>
    </location>
</feature>
<feature type="region of interest" description="Disordered" evidence="13">
    <location>
        <begin position="414"/>
        <end position="463"/>
    </location>
</feature>
<organism evidence="15 16">
    <name type="scientific">Eublepharis macularius</name>
    <name type="common">Leopard gecko</name>
    <name type="synonym">Cyrtodactylus macularius</name>
    <dbReference type="NCBI Taxonomy" id="481883"/>
    <lineage>
        <taxon>Eukaryota</taxon>
        <taxon>Metazoa</taxon>
        <taxon>Chordata</taxon>
        <taxon>Craniata</taxon>
        <taxon>Vertebrata</taxon>
        <taxon>Euteleostomi</taxon>
        <taxon>Lepidosauria</taxon>
        <taxon>Squamata</taxon>
        <taxon>Bifurcata</taxon>
        <taxon>Gekkota</taxon>
        <taxon>Eublepharidae</taxon>
        <taxon>Eublepharinae</taxon>
        <taxon>Eublepharis</taxon>
    </lineage>
</organism>
<evidence type="ECO:0000256" key="1">
    <source>
        <dbReference type="ARBA" id="ARBA00001946"/>
    </source>
</evidence>
<dbReference type="Proteomes" id="UP001190640">
    <property type="component" value="Chromosome 12"/>
</dbReference>
<feature type="compositionally biased region" description="Basic and acidic residues" evidence="13">
    <location>
        <begin position="273"/>
        <end position="282"/>
    </location>
</feature>
<dbReference type="GeneID" id="129338624"/>
<dbReference type="InterPro" id="IPR013520">
    <property type="entry name" value="Ribonucl_H"/>
</dbReference>
<dbReference type="RefSeq" id="XP_054848978.1">
    <property type="nucleotide sequence ID" value="XM_054993003.1"/>
</dbReference>
<dbReference type="PANTHER" id="PTHR23044:SF61">
    <property type="entry name" value="3'-5' EXORIBONUCLEASE 1-RELATED"/>
    <property type="match status" value="1"/>
</dbReference>
<keyword evidence="2" id="KW-0540">Nuclease</keyword>
<accession>A0AA97K2Q1</accession>
<evidence type="ECO:0000256" key="11">
    <source>
        <dbReference type="ARBA" id="ARBA00083876"/>
    </source>
</evidence>
<dbReference type="FunFam" id="3.30.420.10:FF:000062">
    <property type="entry name" value="ERI1 exoribonuclease 2 isoform X1"/>
    <property type="match status" value="1"/>
</dbReference>